<sequence length="442" mass="50076">MEPNKLQHTAVDTSKKPVEFGDGRVAPNLEHLALDVSKDGIAKSLSNMVTILDGLSCWTGVFAFDELAEQIMVLRPLPNSRGNPNFHNPRPLRDEDISTVKIWLNRRLKWETVNKTEVFDAIQLAARERIISPIRHYIEGLPPMEVDEAHDFLTEVLNTHFSLRRYGEHPDAIRYSELVFRKWLISAVARALRPACKADHVLILEGAQGAGKSTAIRILCGDAYFGDSLPKLDSKDAADYVRGKWIIELAELSSVSKTEVEHVKAFITRTEEKFRPAYGRNEIAYQRRCVFIGTTNRTDYLRDETGNRRFWPIKLETVDVATIEKDRDRIWAAAKALYDAGEQWWLTDAEALLAEAQQERRTAVDPLYDEVAEWLSSTKKMETCMREIMQQVAFVDEATSAAAMTPLMQHRIRGALNAAGFESTGRKFSAGDYKGMTKFALV</sequence>
<evidence type="ECO:0000313" key="3">
    <source>
        <dbReference type="Proteomes" id="UP000028680"/>
    </source>
</evidence>
<evidence type="ECO:0000313" key="2">
    <source>
        <dbReference type="EMBL" id="AII87812.1"/>
    </source>
</evidence>
<protein>
    <submittedName>
        <fullName evidence="2">DNA polymerase III</fullName>
    </submittedName>
</protein>
<dbReference type="Proteomes" id="UP000028680">
    <property type="component" value="Chromosome"/>
</dbReference>
<organism evidence="2 3">
    <name type="scientific">Planktomarina temperata RCA23</name>
    <dbReference type="NCBI Taxonomy" id="666509"/>
    <lineage>
        <taxon>Bacteria</taxon>
        <taxon>Pseudomonadati</taxon>
        <taxon>Pseudomonadota</taxon>
        <taxon>Alphaproteobacteria</taxon>
        <taxon>Rhodobacterales</taxon>
        <taxon>Paracoccaceae</taxon>
        <taxon>Planktomarina</taxon>
    </lineage>
</organism>
<dbReference type="AlphaFoldDB" id="A0AAN0RKH2"/>
<accession>A0AAN0RKH2</accession>
<dbReference type="SUPFAM" id="SSF52540">
    <property type="entry name" value="P-loop containing nucleoside triphosphate hydrolases"/>
    <property type="match status" value="1"/>
</dbReference>
<dbReference type="RefSeq" id="WP_052377155.1">
    <property type="nucleotide sequence ID" value="NZ_CP003984.1"/>
</dbReference>
<dbReference type="InterPro" id="IPR007936">
    <property type="entry name" value="VapE-like_dom"/>
</dbReference>
<evidence type="ECO:0000259" key="1">
    <source>
        <dbReference type="Pfam" id="PF05272"/>
    </source>
</evidence>
<dbReference type="PANTHER" id="PTHR34985:SF1">
    <property type="entry name" value="SLR0554 PROTEIN"/>
    <property type="match status" value="1"/>
</dbReference>
<dbReference type="KEGG" id="ptp:RCA23_c22890"/>
<name>A0AAN0RKH2_9RHOB</name>
<keyword evidence="3" id="KW-1185">Reference proteome</keyword>
<proteinExistence type="predicted"/>
<reference evidence="2 3" key="1">
    <citation type="journal article" date="2014" name="ISME J.">
        <title>Adaptation of an abundant Roseobacter RCA organism to pelagic systems revealed by genomic and transcriptomic analyses.</title>
        <authorList>
            <person name="Voget S."/>
            <person name="Wemheuer B."/>
            <person name="Brinkhoff T."/>
            <person name="Vollmers J."/>
            <person name="Dietrich S."/>
            <person name="Giebel H.A."/>
            <person name="Beardsley C."/>
            <person name="Sardemann C."/>
            <person name="Bakenhus I."/>
            <person name="Billerbeck S."/>
            <person name="Daniel R."/>
            <person name="Simon M."/>
        </authorList>
    </citation>
    <scope>NUCLEOTIDE SEQUENCE [LARGE SCALE GENOMIC DNA]</scope>
    <source>
        <strain evidence="2 3">RCA23</strain>
    </source>
</reference>
<feature type="domain" description="Virulence-associated protein E-like" evidence="1">
    <location>
        <begin position="174"/>
        <end position="362"/>
    </location>
</feature>
<dbReference type="PANTHER" id="PTHR34985">
    <property type="entry name" value="SLR0554 PROTEIN"/>
    <property type="match status" value="1"/>
</dbReference>
<dbReference type="EMBL" id="CP003984">
    <property type="protein sequence ID" value="AII87812.1"/>
    <property type="molecule type" value="Genomic_DNA"/>
</dbReference>
<dbReference type="InterPro" id="IPR027417">
    <property type="entry name" value="P-loop_NTPase"/>
</dbReference>
<dbReference type="Pfam" id="PF05272">
    <property type="entry name" value="VapE-like_dom"/>
    <property type="match status" value="1"/>
</dbReference>
<gene>
    <name evidence="2" type="ORF">RCA23_c22890</name>
</gene>